<dbReference type="Proteomes" id="UP000007115">
    <property type="component" value="Unassembled WGS sequence"/>
</dbReference>
<comment type="caution">
    <text evidence="2">The sequence shown here is derived from an EMBL/GenBank/DDBJ whole genome shotgun (WGS) entry which is preliminary data.</text>
</comment>
<gene>
    <name evidence="2" type="ORF">TRIVIDRAFT_63341</name>
</gene>
<dbReference type="EMBL" id="ABDF02000002">
    <property type="protein sequence ID" value="EHK26010.1"/>
    <property type="molecule type" value="Genomic_DNA"/>
</dbReference>
<proteinExistence type="predicted"/>
<keyword evidence="3" id="KW-1185">Reference proteome</keyword>
<dbReference type="RefSeq" id="XP_013960226.1">
    <property type="nucleotide sequence ID" value="XM_014104751.1"/>
</dbReference>
<dbReference type="OMA" id="VTWRGTW"/>
<dbReference type="InParanoid" id="G9MH18"/>
<accession>G9MH18</accession>
<dbReference type="VEuPathDB" id="FungiDB:TRIVIDRAFT_63341"/>
<evidence type="ECO:0000313" key="2">
    <source>
        <dbReference type="EMBL" id="EHK26010.1"/>
    </source>
</evidence>
<feature type="domain" description="DUF6546" evidence="1">
    <location>
        <begin position="265"/>
        <end position="465"/>
    </location>
</feature>
<dbReference type="Pfam" id="PF20183">
    <property type="entry name" value="DUF6546"/>
    <property type="match status" value="1"/>
</dbReference>
<evidence type="ECO:0000259" key="1">
    <source>
        <dbReference type="Pfam" id="PF20183"/>
    </source>
</evidence>
<dbReference type="GeneID" id="25796472"/>
<dbReference type="InterPro" id="IPR046676">
    <property type="entry name" value="DUF6546"/>
</dbReference>
<dbReference type="HOGENOM" id="CLU_023464_1_0_1"/>
<reference evidence="2 3" key="1">
    <citation type="journal article" date="2011" name="Genome Biol.">
        <title>Comparative genome sequence analysis underscores mycoparasitism as the ancestral life style of Trichoderma.</title>
        <authorList>
            <person name="Kubicek C.P."/>
            <person name="Herrera-Estrella A."/>
            <person name="Seidl-Seiboth V."/>
            <person name="Martinez D.A."/>
            <person name="Druzhinina I.S."/>
            <person name="Thon M."/>
            <person name="Zeilinger S."/>
            <person name="Casas-Flores S."/>
            <person name="Horwitz B.A."/>
            <person name="Mukherjee P.K."/>
            <person name="Mukherjee M."/>
            <person name="Kredics L."/>
            <person name="Alcaraz L.D."/>
            <person name="Aerts A."/>
            <person name="Antal Z."/>
            <person name="Atanasova L."/>
            <person name="Cervantes-Badillo M.G."/>
            <person name="Challacombe J."/>
            <person name="Chertkov O."/>
            <person name="McCluskey K."/>
            <person name="Coulpier F."/>
            <person name="Deshpande N."/>
            <person name="von Doehren H."/>
            <person name="Ebbole D.J."/>
            <person name="Esquivel-Naranjo E.U."/>
            <person name="Fekete E."/>
            <person name="Flipphi M."/>
            <person name="Glaser F."/>
            <person name="Gomez-Rodriguez E.Y."/>
            <person name="Gruber S."/>
            <person name="Han C."/>
            <person name="Henrissat B."/>
            <person name="Hermosa R."/>
            <person name="Hernandez-Onate M."/>
            <person name="Karaffa L."/>
            <person name="Kosti I."/>
            <person name="Le Crom S."/>
            <person name="Lindquist E."/>
            <person name="Lucas S."/>
            <person name="Luebeck M."/>
            <person name="Luebeck P.S."/>
            <person name="Margeot A."/>
            <person name="Metz B."/>
            <person name="Misra M."/>
            <person name="Nevalainen H."/>
            <person name="Omann M."/>
            <person name="Packer N."/>
            <person name="Perrone G."/>
            <person name="Uresti-Rivera E.E."/>
            <person name="Salamov A."/>
            <person name="Schmoll M."/>
            <person name="Seiboth B."/>
            <person name="Shapiro H."/>
            <person name="Sukno S."/>
            <person name="Tamayo-Ramos J.A."/>
            <person name="Tisch D."/>
            <person name="Wiest A."/>
            <person name="Wilkinson H.H."/>
            <person name="Zhang M."/>
            <person name="Coutinho P.M."/>
            <person name="Kenerley C.M."/>
            <person name="Monte E."/>
            <person name="Baker S.E."/>
            <person name="Grigoriev I.V."/>
        </authorList>
    </citation>
    <scope>NUCLEOTIDE SEQUENCE [LARGE SCALE GENOMIC DNA]</scope>
    <source>
        <strain evidence="3">Gv29-8 / FGSC 10586</strain>
    </source>
</reference>
<dbReference type="AlphaFoldDB" id="G9MH18"/>
<name>G9MH18_HYPVG</name>
<organism evidence="2 3">
    <name type="scientific">Hypocrea virens (strain Gv29-8 / FGSC 10586)</name>
    <name type="common">Gliocladium virens</name>
    <name type="synonym">Trichoderma virens</name>
    <dbReference type="NCBI Taxonomy" id="413071"/>
    <lineage>
        <taxon>Eukaryota</taxon>
        <taxon>Fungi</taxon>
        <taxon>Dikarya</taxon>
        <taxon>Ascomycota</taxon>
        <taxon>Pezizomycotina</taxon>
        <taxon>Sordariomycetes</taxon>
        <taxon>Hypocreomycetidae</taxon>
        <taxon>Hypocreales</taxon>
        <taxon>Hypocreaceae</taxon>
        <taxon>Trichoderma</taxon>
    </lineage>
</organism>
<evidence type="ECO:0000313" key="3">
    <source>
        <dbReference type="Proteomes" id="UP000007115"/>
    </source>
</evidence>
<protein>
    <recommendedName>
        <fullName evidence="1">DUF6546 domain-containing protein</fullName>
    </recommendedName>
</protein>
<dbReference type="eggNOG" id="ENOG502SM97">
    <property type="taxonomic scope" value="Eukaryota"/>
</dbReference>
<dbReference type="OrthoDB" id="3728558at2759"/>
<sequence>MRLRSVTRRACAWLRLPAEIRLMILEIVAAQKHRGWASLASVCREWQHVLEKVNFRKVKLRASCLDGFESIISPQKRELIHHICLNVELPRCRGKCCVKVRPPPVALGPLLRDAISKLFSILSLWGPMENLALELNVYSTSDREHWFKNIYLSSDNVEDGTETEPDVCIEPLYHDPKYGWMHGRQFRAPPKTAIERLFGSIPLNFDEELPPVQAVTSFIIRRQLRRYIPPFGFAHMMEKFHRLEHILYEPWAPSTSWTRYFHDRDTLNSLTIFEDSYEFYDRFPRRRVPDYMLDMDVPSRAIGRDFASKSLSLQHFAISFMVNAEDVFRACHSTWCWQHLQSLALTSELLQANGEKRDWIEVLLCRAGDLAQQMPKIHTFVLWNGGKGNACAFVYRIVQGRGSVTWRGTWLLKLSPRVIESWQLANSKLRVSRPELQLKQEQIQATIRSPGDAIYHLKLPCQVIEPASLWQIRREACIGE</sequence>